<name>A0A0F9FF46_9ZZZZ</name>
<protein>
    <recommendedName>
        <fullName evidence="1">6-hydroxymethylpterin diphosphokinase MptE-like domain-containing protein</fullName>
    </recommendedName>
</protein>
<feature type="domain" description="6-hydroxymethylpterin diphosphokinase MptE-like" evidence="1">
    <location>
        <begin position="10"/>
        <end position="188"/>
    </location>
</feature>
<gene>
    <name evidence="2" type="ORF">LCGC14_1958890</name>
</gene>
<evidence type="ECO:0000259" key="1">
    <source>
        <dbReference type="Pfam" id="PF01973"/>
    </source>
</evidence>
<proteinExistence type="predicted"/>
<dbReference type="InterPro" id="IPR002826">
    <property type="entry name" value="MptE-like"/>
</dbReference>
<dbReference type="PANTHER" id="PTHR41786">
    <property type="entry name" value="MOTILITY ACCESSORY FACTOR MAF"/>
    <property type="match status" value="1"/>
</dbReference>
<comment type="caution">
    <text evidence="2">The sequence shown here is derived from an EMBL/GenBank/DDBJ whole genome shotgun (WGS) entry which is preliminary data.</text>
</comment>
<dbReference type="AlphaFoldDB" id="A0A0F9FF46"/>
<organism evidence="2">
    <name type="scientific">marine sediment metagenome</name>
    <dbReference type="NCBI Taxonomy" id="412755"/>
    <lineage>
        <taxon>unclassified sequences</taxon>
        <taxon>metagenomes</taxon>
        <taxon>ecological metagenomes</taxon>
    </lineage>
</organism>
<dbReference type="EMBL" id="LAZR01021523">
    <property type="protein sequence ID" value="KKL85019.1"/>
    <property type="molecule type" value="Genomic_DNA"/>
</dbReference>
<accession>A0A0F9FF46</accession>
<evidence type="ECO:0000313" key="2">
    <source>
        <dbReference type="EMBL" id="KKL85019.1"/>
    </source>
</evidence>
<dbReference type="Pfam" id="PF01973">
    <property type="entry name" value="MptE-like"/>
    <property type="match status" value="1"/>
</dbReference>
<dbReference type="PANTHER" id="PTHR41786:SF1">
    <property type="entry name" value="6-HYDROXYMETHYLPTERIN DIPHOSPHOKINASE MPTE-LIKE DOMAIN-CONTAINING PROTEIN"/>
    <property type="match status" value="1"/>
</dbReference>
<sequence length="279" mass="31418">QQQIALWSDNLAKNLKEILKSIDLMDLPQVRDKPALIISGSPSLYERKQLELLAEKGFKGDIFAVSRPLKDCYEHGVYPDVVCSVDGAQFDSTFFDHDIVREHAHKTTSVMAVSVHNDMVKAWPGKKLFYVPAISQKIFPNVAHIFHLLAGDKTVLGGCGNVGTVAWAIAFVLGYNPIGMIGMEAGFPSLDLETIKRYYPDSNMIKFRKKIIHPFFGTTSYTSRVFESQRDSFVIFVESCNYGLPKKIRTINCSEGGIYFGGDLEHMWFKDFLEEFGDV</sequence>
<reference evidence="2" key="1">
    <citation type="journal article" date="2015" name="Nature">
        <title>Complex archaea that bridge the gap between prokaryotes and eukaryotes.</title>
        <authorList>
            <person name="Spang A."/>
            <person name="Saw J.H."/>
            <person name="Jorgensen S.L."/>
            <person name="Zaremba-Niedzwiedzka K."/>
            <person name="Martijn J."/>
            <person name="Lind A.E."/>
            <person name="van Eijk R."/>
            <person name="Schleper C."/>
            <person name="Guy L."/>
            <person name="Ettema T.J."/>
        </authorList>
    </citation>
    <scope>NUCLEOTIDE SEQUENCE</scope>
</reference>
<feature type="non-terminal residue" evidence="2">
    <location>
        <position position="1"/>
    </location>
</feature>